<evidence type="ECO:0000313" key="2">
    <source>
        <dbReference type="EMBL" id="KAF6387328.1"/>
    </source>
</evidence>
<dbReference type="EMBL" id="JABWUV010000001">
    <property type="protein sequence ID" value="KAF6387328.1"/>
    <property type="molecule type" value="Genomic_DNA"/>
</dbReference>
<gene>
    <name evidence="2" type="ORF">mMyoMyo1_007837</name>
</gene>
<feature type="chain" id="PRO_5029640316" description="Secreted protein" evidence="1">
    <location>
        <begin position="29"/>
        <end position="136"/>
    </location>
</feature>
<keyword evidence="1" id="KW-0732">Signal</keyword>
<keyword evidence="3" id="KW-1185">Reference proteome</keyword>
<comment type="caution">
    <text evidence="2">The sequence shown here is derived from an EMBL/GenBank/DDBJ whole genome shotgun (WGS) entry which is preliminary data.</text>
</comment>
<accession>A0A7J8ALS9</accession>
<feature type="signal peptide" evidence="1">
    <location>
        <begin position="1"/>
        <end position="28"/>
    </location>
</feature>
<organism evidence="2 3">
    <name type="scientific">Myotis myotis</name>
    <name type="common">Greater mouse-eared bat</name>
    <name type="synonym">Vespertilio myotis</name>
    <dbReference type="NCBI Taxonomy" id="51298"/>
    <lineage>
        <taxon>Eukaryota</taxon>
        <taxon>Metazoa</taxon>
        <taxon>Chordata</taxon>
        <taxon>Craniata</taxon>
        <taxon>Vertebrata</taxon>
        <taxon>Euteleostomi</taxon>
        <taxon>Mammalia</taxon>
        <taxon>Eutheria</taxon>
        <taxon>Laurasiatheria</taxon>
        <taxon>Chiroptera</taxon>
        <taxon>Yangochiroptera</taxon>
        <taxon>Vespertilionidae</taxon>
        <taxon>Myotis</taxon>
    </lineage>
</organism>
<reference evidence="2 3" key="1">
    <citation type="journal article" date="2020" name="Nature">
        <title>Six reference-quality genomes reveal evolution of bat adaptations.</title>
        <authorList>
            <person name="Jebb D."/>
            <person name="Huang Z."/>
            <person name="Pippel M."/>
            <person name="Hughes G.M."/>
            <person name="Lavrichenko K."/>
            <person name="Devanna P."/>
            <person name="Winkler S."/>
            <person name="Jermiin L.S."/>
            <person name="Skirmuntt E.C."/>
            <person name="Katzourakis A."/>
            <person name="Burkitt-Gray L."/>
            <person name="Ray D.A."/>
            <person name="Sullivan K.A.M."/>
            <person name="Roscito J.G."/>
            <person name="Kirilenko B.M."/>
            <person name="Davalos L.M."/>
            <person name="Corthals A.P."/>
            <person name="Power M.L."/>
            <person name="Jones G."/>
            <person name="Ransome R.D."/>
            <person name="Dechmann D.K.N."/>
            <person name="Locatelli A.G."/>
            <person name="Puechmaille S.J."/>
            <person name="Fedrigo O."/>
            <person name="Jarvis E.D."/>
            <person name="Hiller M."/>
            <person name="Vernes S.C."/>
            <person name="Myers E.W."/>
            <person name="Teeling E.C."/>
        </authorList>
    </citation>
    <scope>NUCLEOTIDE SEQUENCE [LARGE SCALE GENOMIC DNA]</scope>
    <source>
        <strain evidence="2">MMyoMyo1</strain>
        <tissue evidence="2">Flight muscle</tissue>
    </source>
</reference>
<dbReference type="Proteomes" id="UP000527355">
    <property type="component" value="Unassembled WGS sequence"/>
</dbReference>
<proteinExistence type="predicted"/>
<protein>
    <recommendedName>
        <fullName evidence="4">Secreted protein</fullName>
    </recommendedName>
</protein>
<evidence type="ECO:0008006" key="4">
    <source>
        <dbReference type="Google" id="ProtNLM"/>
    </source>
</evidence>
<evidence type="ECO:0000256" key="1">
    <source>
        <dbReference type="SAM" id="SignalP"/>
    </source>
</evidence>
<evidence type="ECO:0000313" key="3">
    <source>
        <dbReference type="Proteomes" id="UP000527355"/>
    </source>
</evidence>
<dbReference type="AlphaFoldDB" id="A0A7J8ALS9"/>
<sequence>MTSDLGPNQNLFSSCSLAAMFCVHLCNCQVSVTTASRPTPTGRDSNCGEGCTPVGLGDSAPAETESVASCSWKCVLERGRVSESFDRLTCAFQGVRSGRDDQNPQVTQSFICTNALPLNFLPSTMFPGTFPKTRSG</sequence>
<name>A0A7J8ALS9_MYOMY</name>